<gene>
    <name evidence="1" type="ORF">EVAR_83749_1</name>
</gene>
<dbReference type="AlphaFoldDB" id="A0A4C1W9H2"/>
<dbReference type="OrthoDB" id="7201605at2759"/>
<comment type="caution">
    <text evidence="1">The sequence shown here is derived from an EMBL/GenBank/DDBJ whole genome shotgun (WGS) entry which is preliminary data.</text>
</comment>
<evidence type="ECO:0000313" key="2">
    <source>
        <dbReference type="Proteomes" id="UP000299102"/>
    </source>
</evidence>
<reference evidence="1 2" key="1">
    <citation type="journal article" date="2019" name="Commun. Biol.">
        <title>The bagworm genome reveals a unique fibroin gene that provides high tensile strength.</title>
        <authorList>
            <person name="Kono N."/>
            <person name="Nakamura H."/>
            <person name="Ohtoshi R."/>
            <person name="Tomita M."/>
            <person name="Numata K."/>
            <person name="Arakawa K."/>
        </authorList>
    </citation>
    <scope>NUCLEOTIDE SEQUENCE [LARGE SCALE GENOMIC DNA]</scope>
</reference>
<sequence>MSVFDGEIEYKSTVMVDYTKHNKPIWRPGWDRCLTLLHRGYAPIQGQLVKKKVCTVQCAIICCFELPTNIASYLRVMKLRSKNVRRKPTDDSCLIVGLRRDSLKALDEQCTPPDVLCPARLEHYKAAVDRFAEKHPDLVERYMRKEIDPTPVQHELQDTKRTEYLVEYCSRDLPFMSINLARRARALQTLRLRDDTPVPLSTQRAAFRTPDNQYYERQHSTQPKYDVNCQDELRRLLRVNTGLSSYEVSHGLLGRVVLEKQPFGPSREEPKFGKWRTTTGYTYWI</sequence>
<name>A0A4C1W9H2_EUMVA</name>
<dbReference type="EMBL" id="BGZK01000515">
    <property type="protein sequence ID" value="GBP48046.1"/>
    <property type="molecule type" value="Genomic_DNA"/>
</dbReference>
<dbReference type="Proteomes" id="UP000299102">
    <property type="component" value="Unassembled WGS sequence"/>
</dbReference>
<organism evidence="1 2">
    <name type="scientific">Eumeta variegata</name>
    <name type="common">Bagworm moth</name>
    <name type="synonym">Eumeta japonica</name>
    <dbReference type="NCBI Taxonomy" id="151549"/>
    <lineage>
        <taxon>Eukaryota</taxon>
        <taxon>Metazoa</taxon>
        <taxon>Ecdysozoa</taxon>
        <taxon>Arthropoda</taxon>
        <taxon>Hexapoda</taxon>
        <taxon>Insecta</taxon>
        <taxon>Pterygota</taxon>
        <taxon>Neoptera</taxon>
        <taxon>Endopterygota</taxon>
        <taxon>Lepidoptera</taxon>
        <taxon>Glossata</taxon>
        <taxon>Ditrysia</taxon>
        <taxon>Tineoidea</taxon>
        <taxon>Psychidae</taxon>
        <taxon>Oiketicinae</taxon>
        <taxon>Eumeta</taxon>
    </lineage>
</organism>
<keyword evidence="2" id="KW-1185">Reference proteome</keyword>
<protein>
    <submittedName>
        <fullName evidence="1">Uncharacterized protein</fullName>
    </submittedName>
</protein>
<proteinExistence type="predicted"/>
<accession>A0A4C1W9H2</accession>
<evidence type="ECO:0000313" key="1">
    <source>
        <dbReference type="EMBL" id="GBP48046.1"/>
    </source>
</evidence>